<comment type="caution">
    <text evidence="8">The sequence shown here is derived from an EMBL/GenBank/DDBJ whole genome shotgun (WGS) entry which is preliminary data.</text>
</comment>
<dbReference type="PRINTS" id="PR00359">
    <property type="entry name" value="BP450"/>
</dbReference>
<evidence type="ECO:0000256" key="7">
    <source>
        <dbReference type="RuleBase" id="RU000461"/>
    </source>
</evidence>
<dbReference type="InterPro" id="IPR001128">
    <property type="entry name" value="Cyt_P450"/>
</dbReference>
<dbReference type="PROSITE" id="PS00086">
    <property type="entry name" value="CYTOCHROME_P450"/>
    <property type="match status" value="1"/>
</dbReference>
<gene>
    <name evidence="8" type="ORF">KO481_33210</name>
</gene>
<evidence type="ECO:0000313" key="8">
    <source>
        <dbReference type="EMBL" id="MBU3066367.1"/>
    </source>
</evidence>
<dbReference type="EMBL" id="JAHKNI010000014">
    <property type="protein sequence ID" value="MBU3066367.1"/>
    <property type="molecule type" value="Genomic_DNA"/>
</dbReference>
<keyword evidence="5 7" id="KW-0408">Iron</keyword>
<dbReference type="Pfam" id="PF00067">
    <property type="entry name" value="p450"/>
    <property type="match status" value="1"/>
</dbReference>
<keyword evidence="6 7" id="KW-0503">Monooxygenase</keyword>
<evidence type="ECO:0000256" key="3">
    <source>
        <dbReference type="ARBA" id="ARBA00022723"/>
    </source>
</evidence>
<evidence type="ECO:0000256" key="5">
    <source>
        <dbReference type="ARBA" id="ARBA00023004"/>
    </source>
</evidence>
<dbReference type="InterPro" id="IPR002397">
    <property type="entry name" value="Cyt_P450_B"/>
</dbReference>
<evidence type="ECO:0000256" key="1">
    <source>
        <dbReference type="ARBA" id="ARBA00010617"/>
    </source>
</evidence>
<dbReference type="InterPro" id="IPR017972">
    <property type="entry name" value="Cyt_P450_CS"/>
</dbReference>
<dbReference type="Proteomes" id="UP000733379">
    <property type="component" value="Unassembled WGS sequence"/>
</dbReference>
<dbReference type="Gene3D" id="1.10.630.10">
    <property type="entry name" value="Cytochrome P450"/>
    <property type="match status" value="1"/>
</dbReference>
<accession>A0ABS6B7V1</accession>
<comment type="similarity">
    <text evidence="1 7">Belongs to the cytochrome P450 family.</text>
</comment>
<reference evidence="8 9" key="1">
    <citation type="submission" date="2021-06" db="EMBL/GenBank/DDBJ databases">
        <title>Actinomycetes sequencing.</title>
        <authorList>
            <person name="Shan Q."/>
        </authorList>
    </citation>
    <scope>NUCLEOTIDE SEQUENCE [LARGE SCALE GENOMIC DNA]</scope>
    <source>
        <strain evidence="8 9">NEAU-G5</strain>
    </source>
</reference>
<dbReference type="InterPro" id="IPR036396">
    <property type="entry name" value="Cyt_P450_sf"/>
</dbReference>
<keyword evidence="3 7" id="KW-0479">Metal-binding</keyword>
<dbReference type="RefSeq" id="WP_215922442.1">
    <property type="nucleotide sequence ID" value="NZ_JAHKNI010000014.1"/>
</dbReference>
<proteinExistence type="inferred from homology"/>
<sequence length="414" mass="45124">MTTPTDEHPGAAAYLRLIDPAVRADPYPVYARIRDGGPFRVAGAPIVVLSGYADCAAMLRHPAASVDRTLSTARLATMPVYRAGSDDRTDEAVPSFLFLDPPDHTRLRRLVSKAFTPRVVARLEPRITEIVDALLDSALTAGGFDAVADFAYPLPVTVICELLGVPLADEQRLGHWSRIVSRCLDPTSRSLPQFRADPDELRRAADDMYAYFEELIDVRRAQPGPDLLSELIAAEEAGDTLTHGELISTCALLLTAGHETTVNLIANAVLALLRDPRHLAALRADPGSASGIVEETLRYDPPVQLIPRIAADDLDIGGTRIDQGDIVIMLIAAAHRDPAVFSDPDRFDPTRENRHLAFGLGAHFCLGAPLARREAIVALTRFAQRVESPRLHSDPPPYRPHINLRGPEAIQITL</sequence>
<evidence type="ECO:0000256" key="2">
    <source>
        <dbReference type="ARBA" id="ARBA00022617"/>
    </source>
</evidence>
<name>A0ABS6B7V1_9NOCA</name>
<keyword evidence="4 7" id="KW-0560">Oxidoreductase</keyword>
<dbReference type="PANTHER" id="PTHR46696:SF1">
    <property type="entry name" value="CYTOCHROME P450 YJIB-RELATED"/>
    <property type="match status" value="1"/>
</dbReference>
<evidence type="ECO:0000256" key="6">
    <source>
        <dbReference type="ARBA" id="ARBA00023033"/>
    </source>
</evidence>
<evidence type="ECO:0000256" key="4">
    <source>
        <dbReference type="ARBA" id="ARBA00023002"/>
    </source>
</evidence>
<dbReference type="CDD" id="cd20625">
    <property type="entry name" value="CYP164-like"/>
    <property type="match status" value="1"/>
</dbReference>
<evidence type="ECO:0000313" key="9">
    <source>
        <dbReference type="Proteomes" id="UP000733379"/>
    </source>
</evidence>
<keyword evidence="9" id="KW-1185">Reference proteome</keyword>
<dbReference type="PANTHER" id="PTHR46696">
    <property type="entry name" value="P450, PUTATIVE (EUROFUNG)-RELATED"/>
    <property type="match status" value="1"/>
</dbReference>
<organism evidence="8 9">
    <name type="scientific">Nocardia albiluteola</name>
    <dbReference type="NCBI Taxonomy" id="2842303"/>
    <lineage>
        <taxon>Bacteria</taxon>
        <taxon>Bacillati</taxon>
        <taxon>Actinomycetota</taxon>
        <taxon>Actinomycetes</taxon>
        <taxon>Mycobacteriales</taxon>
        <taxon>Nocardiaceae</taxon>
        <taxon>Nocardia</taxon>
    </lineage>
</organism>
<protein>
    <submittedName>
        <fullName evidence="8">Cytochrome P450</fullName>
    </submittedName>
</protein>
<dbReference type="SUPFAM" id="SSF48264">
    <property type="entry name" value="Cytochrome P450"/>
    <property type="match status" value="1"/>
</dbReference>
<dbReference type="PRINTS" id="PR00385">
    <property type="entry name" value="P450"/>
</dbReference>
<keyword evidence="2 7" id="KW-0349">Heme</keyword>